<gene>
    <name evidence="4" type="ORF">Cflav_PD0409</name>
</gene>
<name>B9XSC3_PEDPL</name>
<evidence type="ECO:0000313" key="5">
    <source>
        <dbReference type="Proteomes" id="UP000003688"/>
    </source>
</evidence>
<dbReference type="OrthoDB" id="9814612at2"/>
<accession>B9XSC3</accession>
<dbReference type="CDD" id="cd19411">
    <property type="entry name" value="MCP2201-like_sensor"/>
    <property type="match status" value="1"/>
</dbReference>
<evidence type="ECO:0000259" key="2">
    <source>
        <dbReference type="Pfam" id="PF00534"/>
    </source>
</evidence>
<dbReference type="InterPro" id="IPR050194">
    <property type="entry name" value="Glycosyltransferase_grp1"/>
</dbReference>
<dbReference type="STRING" id="320771.Cflav_PD0409"/>
<evidence type="ECO:0000256" key="1">
    <source>
        <dbReference type="SAM" id="Phobius"/>
    </source>
</evidence>
<sequence length="639" mass="72171">MSKKLKVLISAYACEPNKGSEPEVGWQWALQMARFHDVTVITRENNRFAIEQELANLRGKQSLPSFIYHDEKPILLHLKQRFKAVRMYYILWQQSVWEIIARLTEEQTFDLIHHVTFAGFRYRTAIWEHGVPSVWGPIGGIESIPFSLLPWTHPKSLIAEIIRNVNNFIQAAPIHVLPRRAMATTTTLVSTHEMKRTFFNLGFETTLMPTIGLHVSKTPFLPRKAIEGPLKILFVGNVITLKGIDLAIHALHQSGIDATFTLVGDGNYLEAAKKLVRRLGMEKRVEFRGRMPRREVLAMYSHYDLFLFPSLHDTGGYAVIEAMSHGVPVICLDCGGPRVSVKKGAGIQVSLGSRKEVIQGLASALQRYDRNRDMLIEHGRAAREVVLSDYDWDKKGEQLNSIYQKTANAKIPAAAPPNKSLRKRVNSPSGKLNKVLRRMFPIKGLAVSAVIFLIIGTLGFLSVEQLKSKAQLIVKDTLPGLSNAGAADSNLAEAFNRTLLVVMSEDTAEQARYRDEMEEFSQKADEYLQAYQSSIYSADDRMNYNNLVEVRKVYRELRGKTLQLVDQQKHKEALALCKTSLMPAYRDYKRAGEKLLEYNTIQGKSRGETIMRICTVTQYFVAVIGIALFLAGFIIGMFK</sequence>
<dbReference type="RefSeq" id="WP_007418706.1">
    <property type="nucleotide sequence ID" value="NZ_ABOX02000077.1"/>
</dbReference>
<evidence type="ECO:0000259" key="3">
    <source>
        <dbReference type="Pfam" id="PF12729"/>
    </source>
</evidence>
<keyword evidence="1" id="KW-0472">Membrane</keyword>
<dbReference type="GO" id="GO:0016757">
    <property type="term" value="F:glycosyltransferase activity"/>
    <property type="evidence" value="ECO:0007669"/>
    <property type="project" value="InterPro"/>
</dbReference>
<dbReference type="InterPro" id="IPR024478">
    <property type="entry name" value="HlyB_4HB_MCP"/>
</dbReference>
<dbReference type="Pfam" id="PF12729">
    <property type="entry name" value="4HB_MCP_1"/>
    <property type="match status" value="1"/>
</dbReference>
<dbReference type="PANTHER" id="PTHR45947:SF3">
    <property type="entry name" value="SULFOQUINOVOSYL TRANSFERASE SQD2"/>
    <property type="match status" value="1"/>
</dbReference>
<dbReference type="EMBL" id="ABOX02000077">
    <property type="protein sequence ID" value="EEF57256.1"/>
    <property type="molecule type" value="Genomic_DNA"/>
</dbReference>
<keyword evidence="1" id="KW-1133">Transmembrane helix</keyword>
<feature type="transmembrane region" description="Helical" evidence="1">
    <location>
        <begin position="444"/>
        <end position="463"/>
    </location>
</feature>
<feature type="domain" description="Chemotaxis methyl-accepting receptor HlyB-like 4HB MCP" evidence="3">
    <location>
        <begin position="445"/>
        <end position="605"/>
    </location>
</feature>
<feature type="transmembrane region" description="Helical" evidence="1">
    <location>
        <begin position="619"/>
        <end position="638"/>
    </location>
</feature>
<dbReference type="SUPFAM" id="SSF53756">
    <property type="entry name" value="UDP-Glycosyltransferase/glycogen phosphorylase"/>
    <property type="match status" value="1"/>
</dbReference>
<feature type="domain" description="Glycosyl transferase family 1" evidence="2">
    <location>
        <begin position="227"/>
        <end position="380"/>
    </location>
</feature>
<organism evidence="4 5">
    <name type="scientific">Pedosphaera parvula (strain Ellin514)</name>
    <dbReference type="NCBI Taxonomy" id="320771"/>
    <lineage>
        <taxon>Bacteria</taxon>
        <taxon>Pseudomonadati</taxon>
        <taxon>Verrucomicrobiota</taxon>
        <taxon>Pedosphaerae</taxon>
        <taxon>Pedosphaerales</taxon>
        <taxon>Pedosphaeraceae</taxon>
        <taxon>Pedosphaera</taxon>
    </lineage>
</organism>
<protein>
    <submittedName>
        <fullName evidence="4">Glycosyl transferase group 1</fullName>
    </submittedName>
</protein>
<dbReference type="InterPro" id="IPR001296">
    <property type="entry name" value="Glyco_trans_1"/>
</dbReference>
<keyword evidence="1" id="KW-0812">Transmembrane</keyword>
<keyword evidence="5" id="KW-1185">Reference proteome</keyword>
<dbReference type="Proteomes" id="UP000003688">
    <property type="component" value="Unassembled WGS sequence"/>
</dbReference>
<proteinExistence type="predicted"/>
<dbReference type="AlphaFoldDB" id="B9XSC3"/>
<evidence type="ECO:0000313" key="4">
    <source>
        <dbReference type="EMBL" id="EEF57256.1"/>
    </source>
</evidence>
<comment type="caution">
    <text evidence="4">The sequence shown here is derived from an EMBL/GenBank/DDBJ whole genome shotgun (WGS) entry which is preliminary data.</text>
</comment>
<reference evidence="4 5" key="1">
    <citation type="journal article" date="2011" name="J. Bacteriol.">
        <title>Genome sequence of 'Pedosphaera parvula' Ellin514, an aerobic Verrucomicrobial isolate from pasture soil.</title>
        <authorList>
            <person name="Kant R."/>
            <person name="van Passel M.W."/>
            <person name="Sangwan P."/>
            <person name="Palva A."/>
            <person name="Lucas S."/>
            <person name="Copeland A."/>
            <person name="Lapidus A."/>
            <person name="Glavina Del Rio T."/>
            <person name="Dalin E."/>
            <person name="Tice H."/>
            <person name="Bruce D."/>
            <person name="Goodwin L."/>
            <person name="Pitluck S."/>
            <person name="Chertkov O."/>
            <person name="Larimer F.W."/>
            <person name="Land M.L."/>
            <person name="Hauser L."/>
            <person name="Brettin T.S."/>
            <person name="Detter J.C."/>
            <person name="Han S."/>
            <person name="de Vos W.M."/>
            <person name="Janssen P.H."/>
            <person name="Smidt H."/>
        </authorList>
    </citation>
    <scope>NUCLEOTIDE SEQUENCE [LARGE SCALE GENOMIC DNA]</scope>
    <source>
        <strain evidence="4 5">Ellin514</strain>
    </source>
</reference>
<keyword evidence="4" id="KW-0808">Transferase</keyword>
<dbReference type="InterPro" id="IPR047347">
    <property type="entry name" value="YvaQ-like_sensor"/>
</dbReference>
<dbReference type="Gene3D" id="3.40.50.2000">
    <property type="entry name" value="Glycogen Phosphorylase B"/>
    <property type="match status" value="2"/>
</dbReference>
<dbReference type="Pfam" id="PF00534">
    <property type="entry name" value="Glycos_transf_1"/>
    <property type="match status" value="1"/>
</dbReference>
<dbReference type="PANTHER" id="PTHR45947">
    <property type="entry name" value="SULFOQUINOVOSYL TRANSFERASE SQD2"/>
    <property type="match status" value="1"/>
</dbReference>
<dbReference type="CDD" id="cd03801">
    <property type="entry name" value="GT4_PimA-like"/>
    <property type="match status" value="1"/>
</dbReference>